<dbReference type="PROSITE" id="PS00675">
    <property type="entry name" value="SIGMA54_INTERACT_1"/>
    <property type="match status" value="1"/>
</dbReference>
<evidence type="ECO:0000259" key="7">
    <source>
        <dbReference type="PROSITE" id="PS50045"/>
    </source>
</evidence>
<sequence length="474" mass="53213">MQQLLIIDDDQDMCLLLSRFLKKHGYTVHIAHSGKGGMALLERHKVNLVITDFRLGDTDGDKLLQGIKTNYPQLPVIIMTGYSDIKMAVQVMRAGAYDYVAKPLLPDEILLSIRHALSDFGESAPEPVPEENTVRPSLPAPQTSGPYIFGGSPAFLQILDQVDRVAPTNYSVILYGESGSGKEVIAREIHSRSLRADRPFVAIDCGALSRELAGSELFGHEKGSFTGAFLQKTGSLELANGGTVFLDEVGNLSYDIQVSLLRVTQEREMRRIGSNKNIVLDVRIIVASNEKLWDAVQEGKFREDLYHRLNEFSIEIPPLRERRYDIPVFAAHFLKMTNKELDKHIRGFSPEVEEIFNNYAWYGNLRELKNVIKRAALLTDGEYISPVSLPFEISHYQRLQFPDTEKASLPAGPALTEASGANKLKGKGLNAEYEMIISTLQKVNFNKSEAARILNIDRKTLYNKMKQYQQLNNV</sequence>
<dbReference type="InterPro" id="IPR011006">
    <property type="entry name" value="CheY-like_superfamily"/>
</dbReference>
<dbReference type="CDD" id="cd00156">
    <property type="entry name" value="REC"/>
    <property type="match status" value="1"/>
</dbReference>
<dbReference type="InterPro" id="IPR025662">
    <property type="entry name" value="Sigma_54_int_dom_ATP-bd_1"/>
</dbReference>
<dbReference type="PANTHER" id="PTHR32071:SF81">
    <property type="entry name" value="PROPIONATE CATABOLISM OPERON REGULATORY PROTEIN"/>
    <property type="match status" value="1"/>
</dbReference>
<dbReference type="Pfam" id="PF00158">
    <property type="entry name" value="Sigma54_activat"/>
    <property type="match status" value="1"/>
</dbReference>
<dbReference type="PRINTS" id="PR01590">
    <property type="entry name" value="HTHFIS"/>
</dbReference>
<dbReference type="InterPro" id="IPR002078">
    <property type="entry name" value="Sigma_54_int"/>
</dbReference>
<feature type="domain" description="Sigma-54 factor interaction" evidence="7">
    <location>
        <begin position="148"/>
        <end position="377"/>
    </location>
</feature>
<keyword evidence="2" id="KW-0067">ATP-binding</keyword>
<dbReference type="Pfam" id="PF02954">
    <property type="entry name" value="HTH_8"/>
    <property type="match status" value="1"/>
</dbReference>
<dbReference type="InterPro" id="IPR003593">
    <property type="entry name" value="AAA+_ATPase"/>
</dbReference>
<protein>
    <submittedName>
        <fullName evidence="9">Sigma-54 dependent transcriptional regulator</fullName>
    </submittedName>
</protein>
<dbReference type="RefSeq" id="WP_344977889.1">
    <property type="nucleotide sequence ID" value="NZ_BAABFN010000002.1"/>
</dbReference>
<evidence type="ECO:0000259" key="8">
    <source>
        <dbReference type="PROSITE" id="PS50110"/>
    </source>
</evidence>
<keyword evidence="4" id="KW-0804">Transcription</keyword>
<dbReference type="InterPro" id="IPR025943">
    <property type="entry name" value="Sigma_54_int_dom_ATP-bd_2"/>
</dbReference>
<dbReference type="PROSITE" id="PS00676">
    <property type="entry name" value="SIGMA54_INTERACT_2"/>
    <property type="match status" value="1"/>
</dbReference>
<evidence type="ECO:0000256" key="4">
    <source>
        <dbReference type="ARBA" id="ARBA00023163"/>
    </source>
</evidence>
<dbReference type="Proteomes" id="UP001501207">
    <property type="component" value="Unassembled WGS sequence"/>
</dbReference>
<accession>A0ABP8FP74</accession>
<comment type="caution">
    <text evidence="9">The sequence shown here is derived from an EMBL/GenBank/DDBJ whole genome shotgun (WGS) entry which is preliminary data.</text>
</comment>
<dbReference type="CDD" id="cd00009">
    <property type="entry name" value="AAA"/>
    <property type="match status" value="1"/>
</dbReference>
<dbReference type="SMART" id="SM00382">
    <property type="entry name" value="AAA"/>
    <property type="match status" value="1"/>
</dbReference>
<dbReference type="Gene3D" id="3.40.50.2300">
    <property type="match status" value="1"/>
</dbReference>
<name>A0ABP8FP74_9BACT</name>
<keyword evidence="10" id="KW-1185">Reference proteome</keyword>
<evidence type="ECO:0000256" key="6">
    <source>
        <dbReference type="SAM" id="MobiDB-lite"/>
    </source>
</evidence>
<dbReference type="InterPro" id="IPR002197">
    <property type="entry name" value="HTH_Fis"/>
</dbReference>
<evidence type="ECO:0000313" key="9">
    <source>
        <dbReference type="EMBL" id="GAA4308152.1"/>
    </source>
</evidence>
<reference evidence="10" key="1">
    <citation type="journal article" date="2019" name="Int. J. Syst. Evol. Microbiol.">
        <title>The Global Catalogue of Microorganisms (GCM) 10K type strain sequencing project: providing services to taxonomists for standard genome sequencing and annotation.</title>
        <authorList>
            <consortium name="The Broad Institute Genomics Platform"/>
            <consortium name="The Broad Institute Genome Sequencing Center for Infectious Disease"/>
            <person name="Wu L."/>
            <person name="Ma J."/>
        </authorList>
    </citation>
    <scope>NUCLEOTIDE SEQUENCE [LARGE SCALE GENOMIC DNA]</scope>
    <source>
        <strain evidence="10">JCM 17664</strain>
    </source>
</reference>
<evidence type="ECO:0000256" key="3">
    <source>
        <dbReference type="ARBA" id="ARBA00023015"/>
    </source>
</evidence>
<evidence type="ECO:0000313" key="10">
    <source>
        <dbReference type="Proteomes" id="UP001501207"/>
    </source>
</evidence>
<dbReference type="PROSITE" id="PS50045">
    <property type="entry name" value="SIGMA54_INTERACT_4"/>
    <property type="match status" value="1"/>
</dbReference>
<dbReference type="SUPFAM" id="SSF46689">
    <property type="entry name" value="Homeodomain-like"/>
    <property type="match status" value="1"/>
</dbReference>
<dbReference type="PROSITE" id="PS50110">
    <property type="entry name" value="RESPONSE_REGULATORY"/>
    <property type="match status" value="1"/>
</dbReference>
<feature type="domain" description="Response regulatory" evidence="8">
    <location>
        <begin position="3"/>
        <end position="117"/>
    </location>
</feature>
<evidence type="ECO:0000256" key="5">
    <source>
        <dbReference type="PROSITE-ProRule" id="PRU00169"/>
    </source>
</evidence>
<dbReference type="SUPFAM" id="SSF52540">
    <property type="entry name" value="P-loop containing nucleoside triphosphate hydrolases"/>
    <property type="match status" value="1"/>
</dbReference>
<dbReference type="PANTHER" id="PTHR32071">
    <property type="entry name" value="TRANSCRIPTIONAL REGULATORY PROTEIN"/>
    <property type="match status" value="1"/>
</dbReference>
<dbReference type="Gene3D" id="1.10.10.60">
    <property type="entry name" value="Homeodomain-like"/>
    <property type="match status" value="1"/>
</dbReference>
<dbReference type="EMBL" id="BAABFN010000002">
    <property type="protein sequence ID" value="GAA4308152.1"/>
    <property type="molecule type" value="Genomic_DNA"/>
</dbReference>
<dbReference type="InterPro" id="IPR001789">
    <property type="entry name" value="Sig_transdc_resp-reg_receiver"/>
</dbReference>
<dbReference type="InterPro" id="IPR027417">
    <property type="entry name" value="P-loop_NTPase"/>
</dbReference>
<dbReference type="InterPro" id="IPR058031">
    <property type="entry name" value="AAA_lid_NorR"/>
</dbReference>
<dbReference type="Gene3D" id="1.10.8.60">
    <property type="match status" value="1"/>
</dbReference>
<keyword evidence="1" id="KW-0547">Nucleotide-binding</keyword>
<organism evidence="9 10">
    <name type="scientific">Compostibacter hankyongensis</name>
    <dbReference type="NCBI Taxonomy" id="1007089"/>
    <lineage>
        <taxon>Bacteria</taxon>
        <taxon>Pseudomonadati</taxon>
        <taxon>Bacteroidota</taxon>
        <taxon>Chitinophagia</taxon>
        <taxon>Chitinophagales</taxon>
        <taxon>Chitinophagaceae</taxon>
        <taxon>Compostibacter</taxon>
    </lineage>
</organism>
<gene>
    <name evidence="9" type="ORF">GCM10023143_15270</name>
</gene>
<dbReference type="InterPro" id="IPR009057">
    <property type="entry name" value="Homeodomain-like_sf"/>
</dbReference>
<keyword evidence="5" id="KW-0597">Phosphoprotein</keyword>
<evidence type="ECO:0000256" key="1">
    <source>
        <dbReference type="ARBA" id="ARBA00022741"/>
    </source>
</evidence>
<evidence type="ECO:0000256" key="2">
    <source>
        <dbReference type="ARBA" id="ARBA00022840"/>
    </source>
</evidence>
<dbReference type="SMART" id="SM00448">
    <property type="entry name" value="REC"/>
    <property type="match status" value="1"/>
</dbReference>
<dbReference type="Pfam" id="PF00072">
    <property type="entry name" value="Response_reg"/>
    <property type="match status" value="1"/>
</dbReference>
<feature type="modified residue" description="4-aspartylphosphate" evidence="5">
    <location>
        <position position="52"/>
    </location>
</feature>
<dbReference type="Pfam" id="PF25601">
    <property type="entry name" value="AAA_lid_14"/>
    <property type="match status" value="1"/>
</dbReference>
<keyword evidence="3" id="KW-0805">Transcription regulation</keyword>
<dbReference type="Gene3D" id="3.40.50.300">
    <property type="entry name" value="P-loop containing nucleotide triphosphate hydrolases"/>
    <property type="match status" value="1"/>
</dbReference>
<feature type="region of interest" description="Disordered" evidence="6">
    <location>
        <begin position="122"/>
        <end position="141"/>
    </location>
</feature>
<proteinExistence type="predicted"/>
<dbReference type="SUPFAM" id="SSF52172">
    <property type="entry name" value="CheY-like"/>
    <property type="match status" value="1"/>
</dbReference>